<dbReference type="RefSeq" id="XP_034100581.1">
    <property type="nucleotide sequence ID" value="XM_034244690.2"/>
</dbReference>
<evidence type="ECO:0000313" key="1">
    <source>
        <dbReference type="Proteomes" id="UP000515160"/>
    </source>
</evidence>
<reference evidence="2" key="1">
    <citation type="submission" date="2025-08" db="UniProtKB">
        <authorList>
            <consortium name="RefSeq"/>
        </authorList>
    </citation>
    <scope>IDENTIFICATION</scope>
    <source>
        <strain evidence="2">15112-1751.03</strain>
        <tissue evidence="2">Whole Adult</tissue>
    </source>
</reference>
<dbReference type="Proteomes" id="UP000515160">
    <property type="component" value="Chromosome 2L"/>
</dbReference>
<protein>
    <submittedName>
        <fullName evidence="2">Uncharacterized protein LOC117565544</fullName>
    </submittedName>
</protein>
<accession>A0A6P8WA55</accession>
<gene>
    <name evidence="2" type="primary">LOC117565544</name>
</gene>
<dbReference type="OrthoDB" id="7883432at2759"/>
<sequence length="256" mass="30060">MASKQPTCQQLAYLDELKQRLQELRLRQETFIEETAVILRNISSDRPVQVKVVPSTKSVVLPVRCEEEHESAGNIKQLIQQFEDLRKTSKQFSDQAMPEELLGVDVRKLLKGYENLIMEGNILHKNWMLLKKTTESCARQEYLNEDLPRTKSEATTQRQYYNIQTNRKLFEKLAKSPSKFVHKIRRTNYSNQIKFGVGSKKLMYPEHEGKTQYSENDRRQRFGALLQLIFRVSPFNKCSMRKTISEKDVRKSDLNK</sequence>
<proteinExistence type="predicted"/>
<keyword evidence="1" id="KW-1185">Reference proteome</keyword>
<dbReference type="GeneID" id="117565544"/>
<name>A0A6P8WA55_DROAB</name>
<dbReference type="AlphaFoldDB" id="A0A6P8WA55"/>
<organism evidence="1 2">
    <name type="scientific">Drosophila albomicans</name>
    <name type="common">Fruit fly</name>
    <dbReference type="NCBI Taxonomy" id="7291"/>
    <lineage>
        <taxon>Eukaryota</taxon>
        <taxon>Metazoa</taxon>
        <taxon>Ecdysozoa</taxon>
        <taxon>Arthropoda</taxon>
        <taxon>Hexapoda</taxon>
        <taxon>Insecta</taxon>
        <taxon>Pterygota</taxon>
        <taxon>Neoptera</taxon>
        <taxon>Endopterygota</taxon>
        <taxon>Diptera</taxon>
        <taxon>Brachycera</taxon>
        <taxon>Muscomorpha</taxon>
        <taxon>Ephydroidea</taxon>
        <taxon>Drosophilidae</taxon>
        <taxon>Drosophila</taxon>
    </lineage>
</organism>
<evidence type="ECO:0000313" key="2">
    <source>
        <dbReference type="RefSeq" id="XP_034100581.1"/>
    </source>
</evidence>